<gene>
    <name evidence="1" type="ORF">Nepgr_016958</name>
</gene>
<evidence type="ECO:0000313" key="1">
    <source>
        <dbReference type="EMBL" id="GMH15117.1"/>
    </source>
</evidence>
<keyword evidence="2" id="KW-1185">Reference proteome</keyword>
<organism evidence="1 2">
    <name type="scientific">Nepenthes gracilis</name>
    <name type="common">Slender pitcher plant</name>
    <dbReference type="NCBI Taxonomy" id="150966"/>
    <lineage>
        <taxon>Eukaryota</taxon>
        <taxon>Viridiplantae</taxon>
        <taxon>Streptophyta</taxon>
        <taxon>Embryophyta</taxon>
        <taxon>Tracheophyta</taxon>
        <taxon>Spermatophyta</taxon>
        <taxon>Magnoliopsida</taxon>
        <taxon>eudicotyledons</taxon>
        <taxon>Gunneridae</taxon>
        <taxon>Pentapetalae</taxon>
        <taxon>Caryophyllales</taxon>
        <taxon>Nepenthaceae</taxon>
        <taxon>Nepenthes</taxon>
    </lineage>
</organism>
<evidence type="ECO:0000313" key="2">
    <source>
        <dbReference type="Proteomes" id="UP001279734"/>
    </source>
</evidence>
<reference evidence="1" key="1">
    <citation type="submission" date="2023-05" db="EMBL/GenBank/DDBJ databases">
        <title>Nepenthes gracilis genome sequencing.</title>
        <authorList>
            <person name="Fukushima K."/>
        </authorList>
    </citation>
    <scope>NUCLEOTIDE SEQUENCE</scope>
    <source>
        <strain evidence="1">SING2019-196</strain>
    </source>
</reference>
<name>A0AAD3XRR7_NEPGR</name>
<protein>
    <submittedName>
        <fullName evidence="1">Uncharacterized protein</fullName>
    </submittedName>
</protein>
<dbReference type="Proteomes" id="UP001279734">
    <property type="component" value="Unassembled WGS sequence"/>
</dbReference>
<sequence>MKIELQKSNGRKGGMAKLYKMSGAVPFYTRHIIIIYNGLCSRTFDNRILLFLGYLYLFKYFFPIDSSINNIWLPKFAHEWFQLRKLLNLKEIFGRIEKGGKNREILESLVDSLTLL</sequence>
<accession>A0AAD3XRR7</accession>
<proteinExistence type="predicted"/>
<dbReference type="AlphaFoldDB" id="A0AAD3XRR7"/>
<comment type="caution">
    <text evidence="1">The sequence shown here is derived from an EMBL/GenBank/DDBJ whole genome shotgun (WGS) entry which is preliminary data.</text>
</comment>
<dbReference type="EMBL" id="BSYO01000015">
    <property type="protein sequence ID" value="GMH15117.1"/>
    <property type="molecule type" value="Genomic_DNA"/>
</dbReference>